<dbReference type="AlphaFoldDB" id="A0A968GIK0"/>
<dbReference type="CDD" id="cd07022">
    <property type="entry name" value="S49_Sppa_36K_type"/>
    <property type="match status" value="1"/>
</dbReference>
<dbReference type="InterPro" id="IPR002142">
    <property type="entry name" value="Peptidase_S49"/>
</dbReference>
<protein>
    <submittedName>
        <fullName evidence="3">S49 family peptidase</fullName>
    </submittedName>
</protein>
<evidence type="ECO:0000256" key="1">
    <source>
        <dbReference type="ARBA" id="ARBA00008683"/>
    </source>
</evidence>
<evidence type="ECO:0000259" key="2">
    <source>
        <dbReference type="Pfam" id="PF01343"/>
    </source>
</evidence>
<dbReference type="InterPro" id="IPR029045">
    <property type="entry name" value="ClpP/crotonase-like_dom_sf"/>
</dbReference>
<dbReference type="Pfam" id="PF01343">
    <property type="entry name" value="Peptidase_S49"/>
    <property type="match status" value="1"/>
</dbReference>
<keyword evidence="4" id="KW-1185">Reference proteome</keyword>
<comment type="caution">
    <text evidence="3">The sequence shown here is derived from an EMBL/GenBank/DDBJ whole genome shotgun (WGS) entry which is preliminary data.</text>
</comment>
<name>A0A968GIK0_9SPIO</name>
<dbReference type="PANTHER" id="PTHR42987:SF4">
    <property type="entry name" value="PROTEASE SOHB-RELATED"/>
    <property type="match status" value="1"/>
</dbReference>
<evidence type="ECO:0000313" key="3">
    <source>
        <dbReference type="EMBL" id="NIZ47766.1"/>
    </source>
</evidence>
<dbReference type="GO" id="GO:0006508">
    <property type="term" value="P:proteolysis"/>
    <property type="evidence" value="ECO:0007669"/>
    <property type="project" value="InterPro"/>
</dbReference>
<sequence length="401" mass="42778">MNSFLLMHEEASNTLLATLSQANSHKEAYDILAKSSPNSHDTLAYSVVDGVAYLPIQGVLTKQVGLLDIMFNRAMGIALPTTYQSIAQAIAKANTDEGIQTIVLQVDSVGGYVSGIDTAISAIRRSVKPITSEVHSICASAAYWLASQTQQITASSRLSKIGSIGVMVQVFDYSESQSKNGVKIHTFRSSHAPKKNLEPNDEGFNAQIQQEINTIEAHFLADVAMGRGVASEVVARSYGTGGIFFADQALDTGMIDAITALPALDTSKPREGDKAMSMTKEEHEALLAQAMHAERERVQGLLSISAKINTSAAHKLVQEAITQGKSKGDLVDAVIELKAMQSTQEAECQGASIINPPQIHPPATNEVDTPQAGASGMSAEDKANFEALTTFYKEQKGGMHG</sequence>
<accession>A0A968GIK0</accession>
<dbReference type="InterPro" id="IPR033855">
    <property type="entry name" value="Protein_C"/>
</dbReference>
<evidence type="ECO:0000313" key="4">
    <source>
        <dbReference type="Proteomes" id="UP000752013"/>
    </source>
</evidence>
<feature type="domain" description="Peptidase S49" evidence="2">
    <location>
        <begin position="124"/>
        <end position="260"/>
    </location>
</feature>
<organism evidence="3 4">
    <name type="scientific">Entomospira nematocerorum</name>
    <dbReference type="NCBI Taxonomy" id="2719987"/>
    <lineage>
        <taxon>Bacteria</taxon>
        <taxon>Pseudomonadati</taxon>
        <taxon>Spirochaetota</taxon>
        <taxon>Spirochaetia</taxon>
        <taxon>Spirochaetales</taxon>
        <taxon>Spirochaetaceae</taxon>
        <taxon>Entomospira</taxon>
    </lineage>
</organism>
<reference evidence="3" key="1">
    <citation type="submission" date="2020-03" db="EMBL/GenBank/DDBJ databases">
        <title>Spirochaetal bacteria isolated from arthropods constitute a novel genus Entomospira genus novum within the order Spirochaetales.</title>
        <authorList>
            <person name="Grana-Miraglia L."/>
            <person name="Sikutova S."/>
            <person name="Fingerle V."/>
            <person name="Sing A."/>
            <person name="Castillo-Ramirez S."/>
            <person name="Margos G."/>
            <person name="Rudolf I."/>
        </authorList>
    </citation>
    <scope>NUCLEOTIDE SEQUENCE</scope>
    <source>
        <strain evidence="3">BR208</strain>
    </source>
</reference>
<comment type="similarity">
    <text evidence="1">Belongs to the peptidase S49 family.</text>
</comment>
<proteinExistence type="inferred from homology"/>
<dbReference type="Proteomes" id="UP000752013">
    <property type="component" value="Unassembled WGS sequence"/>
</dbReference>
<dbReference type="Gene3D" id="3.90.226.10">
    <property type="entry name" value="2-enoyl-CoA Hydratase, Chain A, domain 1"/>
    <property type="match status" value="1"/>
</dbReference>
<dbReference type="SUPFAM" id="SSF52096">
    <property type="entry name" value="ClpP/crotonase"/>
    <property type="match status" value="1"/>
</dbReference>
<dbReference type="GO" id="GO:0008233">
    <property type="term" value="F:peptidase activity"/>
    <property type="evidence" value="ECO:0007669"/>
    <property type="project" value="InterPro"/>
</dbReference>
<dbReference type="PANTHER" id="PTHR42987">
    <property type="entry name" value="PEPTIDASE S49"/>
    <property type="match status" value="1"/>
</dbReference>
<dbReference type="RefSeq" id="WP_167704521.1">
    <property type="nucleotide sequence ID" value="NZ_CP118171.1"/>
</dbReference>
<gene>
    <name evidence="3" type="ORF">HCT46_07550</name>
</gene>
<dbReference type="EMBL" id="JAATLK010000004">
    <property type="protein sequence ID" value="NIZ47766.1"/>
    <property type="molecule type" value="Genomic_DNA"/>
</dbReference>